<feature type="compositionally biased region" description="Basic and acidic residues" evidence="1">
    <location>
        <begin position="65"/>
        <end position="82"/>
    </location>
</feature>
<dbReference type="SMART" id="SM00160">
    <property type="entry name" value="RanBD"/>
    <property type="match status" value="1"/>
</dbReference>
<dbReference type="PROSITE" id="PS50196">
    <property type="entry name" value="RANBD1"/>
    <property type="match status" value="1"/>
</dbReference>
<protein>
    <recommendedName>
        <fullName evidence="2">RanBD1 domain-containing protein</fullName>
    </recommendedName>
</protein>
<dbReference type="InterPro" id="IPR011993">
    <property type="entry name" value="PH-like_dom_sf"/>
</dbReference>
<proteinExistence type="predicted"/>
<sequence>MTIKAEIPNSSNGSSDHETSPNSQRATLEANEVKSVRKKVEGMGVETETEDQSQPTSVLAPGEGRPGEEEPNLRSSDSKSGPEDSATLNSSKNLPEDKSLTSDRSELKLPSTWDAYASVESPFTAFAPRSTASICLAPLNDSSHSQTEAIIPSPSKPLARAFASPIKSANSVQNHSSCSAGVPSSLGSSSSNFPCGPEFFLKGKRNTPLGGLSSETDTHSSVQHKKLKPALSSDPPLSCSTSAFAAYATSRPMSLRPSALEKLNNDPSLQTQSRKSPLLNLHPPGSADSSVCAVNGDTEESLSPSPSSNSATGVLSRPAHSPSPLGFSSFSKTAGFSNTRQDSNWTDASPSVFEQYQEPNFLKPANGGTRECGEWGGGKSGEGASHLSEDQDFEGKTDGFSVKEVITGEENEDLIKSVRCKVFFLGDDNSWHERGSGALRLLCTKEQPYRYRLIMRADAVLRVLLNVPIFKGFNCQPSQDKFLSFVSPTPVNQTSESEGKQEDGGSTKSQFQQYLCRFGKPEARQEIMDCINDCLLELKSRSDETVVANSISEPKGDDFV</sequence>
<feature type="region of interest" description="Disordered" evidence="1">
    <location>
        <begin position="1"/>
        <end position="110"/>
    </location>
</feature>
<feature type="domain" description="RanBD1" evidence="2">
    <location>
        <begin position="392"/>
        <end position="540"/>
    </location>
</feature>
<comment type="caution">
    <text evidence="3">The sequence shown here is derived from an EMBL/GenBank/DDBJ whole genome shotgun (WGS) entry which is preliminary data.</text>
</comment>
<dbReference type="PANTHER" id="PTHR23138">
    <property type="entry name" value="RAN BINDING PROTEIN"/>
    <property type="match status" value="1"/>
</dbReference>
<keyword evidence="4" id="KW-1185">Reference proteome</keyword>
<evidence type="ECO:0000256" key="1">
    <source>
        <dbReference type="SAM" id="MobiDB-lite"/>
    </source>
</evidence>
<dbReference type="InterPro" id="IPR045255">
    <property type="entry name" value="RanBP1-like"/>
</dbReference>
<feature type="region of interest" description="Disordered" evidence="1">
    <location>
        <begin position="263"/>
        <end position="322"/>
    </location>
</feature>
<feature type="region of interest" description="Disordered" evidence="1">
    <location>
        <begin position="360"/>
        <end position="393"/>
    </location>
</feature>
<feature type="compositionally biased region" description="Polar residues" evidence="1">
    <location>
        <begin position="265"/>
        <end position="275"/>
    </location>
</feature>
<feature type="compositionally biased region" description="Basic and acidic residues" evidence="1">
    <location>
        <begin position="31"/>
        <end position="41"/>
    </location>
</feature>
<dbReference type="GO" id="GO:0005096">
    <property type="term" value="F:GTPase activator activity"/>
    <property type="evidence" value="ECO:0007669"/>
    <property type="project" value="TreeGrafter"/>
</dbReference>
<dbReference type="AlphaFoldDB" id="A0AAV0BQM7"/>
<dbReference type="SUPFAM" id="SSF50729">
    <property type="entry name" value="PH domain-like"/>
    <property type="match status" value="1"/>
</dbReference>
<dbReference type="Pfam" id="PF00638">
    <property type="entry name" value="Ran_BP1"/>
    <property type="match status" value="1"/>
</dbReference>
<dbReference type="EMBL" id="CALTRL010005986">
    <property type="protein sequence ID" value="CAH7688487.1"/>
    <property type="molecule type" value="Genomic_DNA"/>
</dbReference>
<feature type="region of interest" description="Disordered" evidence="1">
    <location>
        <begin position="206"/>
        <end position="237"/>
    </location>
</feature>
<evidence type="ECO:0000313" key="3">
    <source>
        <dbReference type="EMBL" id="CAH7688487.1"/>
    </source>
</evidence>
<dbReference type="Gene3D" id="2.30.29.30">
    <property type="entry name" value="Pleckstrin-homology domain (PH domain)/Phosphotyrosine-binding domain (PTB)"/>
    <property type="match status" value="1"/>
</dbReference>
<reference evidence="3" key="1">
    <citation type="submission" date="2022-06" db="EMBL/GenBank/DDBJ databases">
        <authorList>
            <consortium name="SYNGENTA / RWTH Aachen University"/>
        </authorList>
    </citation>
    <scope>NUCLEOTIDE SEQUENCE</scope>
</reference>
<dbReference type="GO" id="GO:0005737">
    <property type="term" value="C:cytoplasm"/>
    <property type="evidence" value="ECO:0007669"/>
    <property type="project" value="TreeGrafter"/>
</dbReference>
<feature type="compositionally biased region" description="Polar residues" evidence="1">
    <location>
        <begin position="8"/>
        <end position="26"/>
    </location>
</feature>
<evidence type="ECO:0000313" key="4">
    <source>
        <dbReference type="Proteomes" id="UP001153365"/>
    </source>
</evidence>
<dbReference type="Proteomes" id="UP001153365">
    <property type="component" value="Unassembled WGS sequence"/>
</dbReference>
<organism evidence="3 4">
    <name type="scientific">Phakopsora pachyrhizi</name>
    <name type="common">Asian soybean rust disease fungus</name>
    <dbReference type="NCBI Taxonomy" id="170000"/>
    <lineage>
        <taxon>Eukaryota</taxon>
        <taxon>Fungi</taxon>
        <taxon>Dikarya</taxon>
        <taxon>Basidiomycota</taxon>
        <taxon>Pucciniomycotina</taxon>
        <taxon>Pucciniomycetes</taxon>
        <taxon>Pucciniales</taxon>
        <taxon>Phakopsoraceae</taxon>
        <taxon>Phakopsora</taxon>
    </lineage>
</organism>
<gene>
    <name evidence="3" type="ORF">PPACK8108_LOCUS23459</name>
</gene>
<dbReference type="GO" id="GO:0005643">
    <property type="term" value="C:nuclear pore"/>
    <property type="evidence" value="ECO:0007669"/>
    <property type="project" value="TreeGrafter"/>
</dbReference>
<feature type="compositionally biased region" description="Low complexity" evidence="1">
    <location>
        <begin position="301"/>
        <end position="310"/>
    </location>
</feature>
<dbReference type="InterPro" id="IPR000156">
    <property type="entry name" value="Ran_bind_dom"/>
</dbReference>
<accession>A0AAV0BQM7</accession>
<evidence type="ECO:0000259" key="2">
    <source>
        <dbReference type="PROSITE" id="PS50196"/>
    </source>
</evidence>
<dbReference type="PANTHER" id="PTHR23138:SF87">
    <property type="entry name" value="E3 SUMO-PROTEIN LIGASE RANBP2"/>
    <property type="match status" value="1"/>
</dbReference>
<name>A0AAV0BQM7_PHAPC</name>
<feature type="compositionally biased region" description="Basic and acidic residues" evidence="1">
    <location>
        <begin position="94"/>
        <end position="107"/>
    </location>
</feature>